<keyword evidence="3" id="KW-1185">Reference proteome</keyword>
<dbReference type="AlphaFoldDB" id="A0A6A4HYC6"/>
<organism evidence="2 3">
    <name type="scientific">Gymnopus androsaceus JB14</name>
    <dbReference type="NCBI Taxonomy" id="1447944"/>
    <lineage>
        <taxon>Eukaryota</taxon>
        <taxon>Fungi</taxon>
        <taxon>Dikarya</taxon>
        <taxon>Basidiomycota</taxon>
        <taxon>Agaricomycotina</taxon>
        <taxon>Agaricomycetes</taxon>
        <taxon>Agaricomycetidae</taxon>
        <taxon>Agaricales</taxon>
        <taxon>Marasmiineae</taxon>
        <taxon>Omphalotaceae</taxon>
        <taxon>Gymnopus</taxon>
    </lineage>
</organism>
<dbReference type="OrthoDB" id="3365698at2759"/>
<dbReference type="InterPro" id="IPR036047">
    <property type="entry name" value="F-box-like_dom_sf"/>
</dbReference>
<protein>
    <recommendedName>
        <fullName evidence="4">F-box domain-containing protein</fullName>
    </recommendedName>
</protein>
<dbReference type="SUPFAM" id="SSF81383">
    <property type="entry name" value="F-box domain"/>
    <property type="match status" value="1"/>
</dbReference>
<evidence type="ECO:0000256" key="1">
    <source>
        <dbReference type="SAM" id="MobiDB-lite"/>
    </source>
</evidence>
<accession>A0A6A4HYC6</accession>
<evidence type="ECO:0008006" key="4">
    <source>
        <dbReference type="Google" id="ProtNLM"/>
    </source>
</evidence>
<feature type="region of interest" description="Disordered" evidence="1">
    <location>
        <begin position="1"/>
        <end position="21"/>
    </location>
</feature>
<evidence type="ECO:0000313" key="3">
    <source>
        <dbReference type="Proteomes" id="UP000799118"/>
    </source>
</evidence>
<evidence type="ECO:0000313" key="2">
    <source>
        <dbReference type="EMBL" id="KAE9404402.1"/>
    </source>
</evidence>
<gene>
    <name evidence="2" type="ORF">BT96DRAFT_935751</name>
</gene>
<dbReference type="EMBL" id="ML769417">
    <property type="protein sequence ID" value="KAE9404402.1"/>
    <property type="molecule type" value="Genomic_DNA"/>
</dbReference>
<name>A0A6A4HYC6_9AGAR</name>
<reference evidence="2" key="1">
    <citation type="journal article" date="2019" name="Environ. Microbiol.">
        <title>Fungal ecological strategies reflected in gene transcription - a case study of two litter decomposers.</title>
        <authorList>
            <person name="Barbi F."/>
            <person name="Kohler A."/>
            <person name="Barry K."/>
            <person name="Baskaran P."/>
            <person name="Daum C."/>
            <person name="Fauchery L."/>
            <person name="Ihrmark K."/>
            <person name="Kuo A."/>
            <person name="LaButti K."/>
            <person name="Lipzen A."/>
            <person name="Morin E."/>
            <person name="Grigoriev I.V."/>
            <person name="Henrissat B."/>
            <person name="Lindahl B."/>
            <person name="Martin F."/>
        </authorList>
    </citation>
    <scope>NUCLEOTIDE SEQUENCE</scope>
    <source>
        <strain evidence="2">JB14</strain>
    </source>
</reference>
<sequence>MSDLDSGLHQEYPWRSNDEPPTELSLRVISYLPALAISAVCVRWRLLALALPDLWARLKLEITQEPTMPDAFMATLQLYLDRSAEAPLFLDLYMDESERHIHISEPTSPALDLLLIHTLRWTSFRCIANFIILETPLSLPLLEDLTLGYRGDEGDIYFCFEAAPNLRGSDQKRNETSASVQLASDNVLITGDNSRRRPRLPRIPRLRIS</sequence>
<dbReference type="Proteomes" id="UP000799118">
    <property type="component" value="Unassembled WGS sequence"/>
</dbReference>
<proteinExistence type="predicted"/>